<dbReference type="Proteomes" id="UP000196531">
    <property type="component" value="Unassembled WGS sequence"/>
</dbReference>
<evidence type="ECO:0000313" key="2">
    <source>
        <dbReference type="EMBL" id="OUR92888.1"/>
    </source>
</evidence>
<evidence type="ECO:0000259" key="1">
    <source>
        <dbReference type="Pfam" id="PF01636"/>
    </source>
</evidence>
<dbReference type="InterPro" id="IPR011009">
    <property type="entry name" value="Kinase-like_dom_sf"/>
</dbReference>
<gene>
    <name evidence="2" type="ORF">A9Q84_20465</name>
</gene>
<dbReference type="InterPro" id="IPR002575">
    <property type="entry name" value="Aminoglycoside_PTrfase"/>
</dbReference>
<sequence length="339" mass="40466">MRPEESERLLIEELFSNTQSRIADLTNMKIEKVNKLTGDASTRRYYRVHTNKGSFVSCLSESKEDEEHSDFLNVYKVLNRFNVRVPTIHDLNITKGYFLQEDLGDVTFLSYVTKLTCDEEIFETYKKVINTLIEIHKIPVDKKFNWGKLEFDVEKYMSEMNFTNKFFFNCFLQNPLSLDEEKVYSSQLNKLVKELSETSKVLSHRDFHSRNIMVKSEDFVVIDFQDARQGIAQYDLVSMLEDCYFQLTDDNIKKLKEYYFKHSPSIDQSQEQFDRLYDLMTIQRVLKAIGSFSYIYETRKDIRYVKYIGYGFEKVRNKLKKYPEYLELYNLLIGKYYES</sequence>
<feature type="domain" description="Aminoglycoside phosphotransferase" evidence="1">
    <location>
        <begin position="34"/>
        <end position="249"/>
    </location>
</feature>
<evidence type="ECO:0000313" key="3">
    <source>
        <dbReference type="Proteomes" id="UP000196531"/>
    </source>
</evidence>
<reference evidence="3" key="1">
    <citation type="journal article" date="2017" name="Proc. Natl. Acad. Sci. U.S.A.">
        <title>Simulation of Deepwater Horizon oil plume reveals substrate specialization within a complex community of hydrocarbon-degraders.</title>
        <authorList>
            <person name="Hu P."/>
            <person name="Dubinsky E.A."/>
            <person name="Probst A.J."/>
            <person name="Wang J."/>
            <person name="Sieber C.M.K."/>
            <person name="Tom L.M."/>
            <person name="Gardinali P."/>
            <person name="Banfield J.F."/>
            <person name="Atlas R.M."/>
            <person name="Andersen G.L."/>
        </authorList>
    </citation>
    <scope>NUCLEOTIDE SEQUENCE [LARGE SCALE GENOMIC DNA]</scope>
</reference>
<dbReference type="SUPFAM" id="SSF56112">
    <property type="entry name" value="Protein kinase-like (PK-like)"/>
    <property type="match status" value="1"/>
</dbReference>
<dbReference type="Gene3D" id="3.90.1200.10">
    <property type="match status" value="1"/>
</dbReference>
<organism evidence="2 3">
    <name type="scientific">Halobacteriovorax marinus</name>
    <dbReference type="NCBI Taxonomy" id="97084"/>
    <lineage>
        <taxon>Bacteria</taxon>
        <taxon>Pseudomonadati</taxon>
        <taxon>Bdellovibrionota</taxon>
        <taxon>Bacteriovoracia</taxon>
        <taxon>Bacteriovoracales</taxon>
        <taxon>Halobacteriovoraceae</taxon>
        <taxon>Halobacteriovorax</taxon>
    </lineage>
</organism>
<dbReference type="EMBL" id="MAAO01000016">
    <property type="protein sequence ID" value="OUR92888.1"/>
    <property type="molecule type" value="Genomic_DNA"/>
</dbReference>
<dbReference type="Gene3D" id="3.30.200.20">
    <property type="entry name" value="Phosphorylase Kinase, domain 1"/>
    <property type="match status" value="1"/>
</dbReference>
<dbReference type="Pfam" id="PF01636">
    <property type="entry name" value="APH"/>
    <property type="match status" value="1"/>
</dbReference>
<protein>
    <recommendedName>
        <fullName evidence="1">Aminoglycoside phosphotransferase domain-containing protein</fullName>
    </recommendedName>
</protein>
<proteinExistence type="predicted"/>
<accession>A0A1Y5F161</accession>
<dbReference type="AlphaFoldDB" id="A0A1Y5F161"/>
<comment type="caution">
    <text evidence="2">The sequence shown here is derived from an EMBL/GenBank/DDBJ whole genome shotgun (WGS) entry which is preliminary data.</text>
</comment>
<name>A0A1Y5F161_9BACT</name>